<dbReference type="GO" id="GO:0042058">
    <property type="term" value="P:regulation of epidermal growth factor receptor signaling pathway"/>
    <property type="evidence" value="ECO:0000318"/>
    <property type="project" value="GO_Central"/>
</dbReference>
<dbReference type="FunFam" id="1.20.1540.10:FF:000032">
    <property type="entry name" value="inactive rhomboid protein 1"/>
    <property type="match status" value="1"/>
</dbReference>
<feature type="transmembrane region" description="Helical" evidence="7">
    <location>
        <begin position="310"/>
        <end position="337"/>
    </location>
</feature>
<dbReference type="Pfam" id="PF01694">
    <property type="entry name" value="Rhomboid"/>
    <property type="match status" value="1"/>
</dbReference>
<dbReference type="KEGG" id="mbr:MONBRDRAFT_26830"/>
<name>A9V3N0_MONBE</name>
<feature type="transmembrane region" description="Helical" evidence="7">
    <location>
        <begin position="430"/>
        <end position="447"/>
    </location>
</feature>
<keyword evidence="5 7" id="KW-0472">Membrane</keyword>
<dbReference type="eggNOG" id="KOG2290">
    <property type="taxonomic scope" value="Eukaryota"/>
</dbReference>
<dbReference type="InterPro" id="IPR051512">
    <property type="entry name" value="Inactive_Rhomboid"/>
</dbReference>
<evidence type="ECO:0000256" key="4">
    <source>
        <dbReference type="ARBA" id="ARBA00022989"/>
    </source>
</evidence>
<proteinExistence type="predicted"/>
<feature type="transmembrane region" description="Helical" evidence="7">
    <location>
        <begin position="404"/>
        <end position="424"/>
    </location>
</feature>
<feature type="transmembrane region" description="Helical" evidence="7">
    <location>
        <begin position="376"/>
        <end position="392"/>
    </location>
</feature>
<evidence type="ECO:0000256" key="7">
    <source>
        <dbReference type="SAM" id="Phobius"/>
    </source>
</evidence>
<keyword evidence="2 7" id="KW-0812">Transmembrane</keyword>
<dbReference type="Gene3D" id="1.20.1540.10">
    <property type="entry name" value="Rhomboid-like"/>
    <property type="match status" value="1"/>
</dbReference>
<dbReference type="GO" id="GO:0050708">
    <property type="term" value="P:regulation of protein secretion"/>
    <property type="evidence" value="ECO:0000318"/>
    <property type="project" value="GO_Central"/>
</dbReference>
<comment type="subcellular location">
    <subcellularLocation>
        <location evidence="1">Endoplasmic reticulum membrane</location>
        <topology evidence="1">Multi-pass membrane protein</topology>
    </subcellularLocation>
</comment>
<dbReference type="InterPro" id="IPR035952">
    <property type="entry name" value="Rhomboid-like_sf"/>
</dbReference>
<accession>A9V3N0</accession>
<dbReference type="SUPFAM" id="SSF144091">
    <property type="entry name" value="Rhomboid-like"/>
    <property type="match status" value="1"/>
</dbReference>
<evidence type="ECO:0000256" key="2">
    <source>
        <dbReference type="ARBA" id="ARBA00022692"/>
    </source>
</evidence>
<feature type="transmembrane region" description="Helical" evidence="7">
    <location>
        <begin position="349"/>
        <end position="370"/>
    </location>
</feature>
<dbReference type="FunCoup" id="A9V3N0">
    <property type="interactions" value="283"/>
</dbReference>
<dbReference type="OMA" id="ACHIVEI"/>
<organism evidence="9 10">
    <name type="scientific">Monosiga brevicollis</name>
    <name type="common">Choanoflagellate</name>
    <dbReference type="NCBI Taxonomy" id="81824"/>
    <lineage>
        <taxon>Eukaryota</taxon>
        <taxon>Choanoflagellata</taxon>
        <taxon>Craspedida</taxon>
        <taxon>Salpingoecidae</taxon>
        <taxon>Monosiga</taxon>
    </lineage>
</organism>
<evidence type="ECO:0000256" key="6">
    <source>
        <dbReference type="SAM" id="MobiDB-lite"/>
    </source>
</evidence>
<sequence>MPSTSRVVALAQGRLLMEAQQHHKDGSAAVAAAAGAGGGAAGVRWRAGAPQESNGSARIPPITPRTRHRANRVKAAIDERIDRLARRQPFINYYLMAVQVVVHIITLIVVPQAPIASRPVLETAAIDDPAGNSHVLHVNKSGNVLIGPSAQDLIAFGAVFAPCMRRDPRVDAYVQAQRLESDNLGCCVHTFDSQGFTGTADECTGLAVFFNETICYGRRCCVDPTVWPECVPLLAADLPNDTAFEPCRVDLVANPCCTGIFGECSIMTRDECAFRDGYYHADKRTCAEVDCLQSVCGLFDFVNPFIPDQWYRLITTLVLPPGTIYLLAVLVGQLYISVPIEQSIGWKRFGVLALSSGVGGYIISGIFVPYEIKSGISPVLYGCLGALYIELFQSWKRVLRPARYLLWLVLITALAFAVGTLKYIDNFGHVGGFVFGVVTALIVLPWETFSNWDKVRKRLIAIVAAGVLALMFITSATMLFTGEAPDCEACYAFNCIDWVPGMCDDDARAVI</sequence>
<dbReference type="AlphaFoldDB" id="A9V3N0"/>
<dbReference type="PANTHER" id="PTHR45965:SF3">
    <property type="entry name" value="INACTIVE RHOMBOID PROTEIN 1"/>
    <property type="match status" value="1"/>
</dbReference>
<evidence type="ECO:0000256" key="1">
    <source>
        <dbReference type="ARBA" id="ARBA00004477"/>
    </source>
</evidence>
<keyword evidence="10" id="KW-1185">Reference proteome</keyword>
<dbReference type="PANTHER" id="PTHR45965">
    <property type="entry name" value="INACTIVE RHOMBOID PROTEIN"/>
    <property type="match status" value="1"/>
</dbReference>
<evidence type="ECO:0000259" key="8">
    <source>
        <dbReference type="Pfam" id="PF01694"/>
    </source>
</evidence>
<feature type="region of interest" description="Disordered" evidence="6">
    <location>
        <begin position="42"/>
        <end position="63"/>
    </location>
</feature>
<feature type="transmembrane region" description="Helical" evidence="7">
    <location>
        <begin position="90"/>
        <end position="110"/>
    </location>
</feature>
<evidence type="ECO:0000256" key="5">
    <source>
        <dbReference type="ARBA" id="ARBA00023136"/>
    </source>
</evidence>
<dbReference type="InParanoid" id="A9V3N0"/>
<protein>
    <recommendedName>
        <fullName evidence="8">Peptidase S54 rhomboid domain-containing protein</fullName>
    </recommendedName>
</protein>
<feature type="transmembrane region" description="Helical" evidence="7">
    <location>
        <begin position="459"/>
        <end position="480"/>
    </location>
</feature>
<evidence type="ECO:0000313" key="10">
    <source>
        <dbReference type="Proteomes" id="UP000001357"/>
    </source>
</evidence>
<keyword evidence="3" id="KW-0256">Endoplasmic reticulum</keyword>
<gene>
    <name evidence="9" type="ORF">MONBRDRAFT_26830</name>
</gene>
<dbReference type="InterPro" id="IPR022764">
    <property type="entry name" value="Peptidase_S54_rhomboid_dom"/>
</dbReference>
<evidence type="ECO:0000256" key="3">
    <source>
        <dbReference type="ARBA" id="ARBA00022824"/>
    </source>
</evidence>
<keyword evidence="4 7" id="KW-1133">Transmembrane helix</keyword>
<feature type="domain" description="Peptidase S54 rhomboid" evidence="8">
    <location>
        <begin position="308"/>
        <end position="445"/>
    </location>
</feature>
<dbReference type="EMBL" id="CH991557">
    <property type="protein sequence ID" value="EDQ87731.1"/>
    <property type="molecule type" value="Genomic_DNA"/>
</dbReference>
<dbReference type="Proteomes" id="UP000001357">
    <property type="component" value="Unassembled WGS sequence"/>
</dbReference>
<dbReference type="GO" id="GO:0005789">
    <property type="term" value="C:endoplasmic reticulum membrane"/>
    <property type="evidence" value="ECO:0000318"/>
    <property type="project" value="GO_Central"/>
</dbReference>
<dbReference type="RefSeq" id="XP_001747264.1">
    <property type="nucleotide sequence ID" value="XM_001747212.1"/>
</dbReference>
<dbReference type="GeneID" id="5892621"/>
<evidence type="ECO:0000313" key="9">
    <source>
        <dbReference type="EMBL" id="EDQ87731.1"/>
    </source>
</evidence>
<dbReference type="GO" id="GO:0004252">
    <property type="term" value="F:serine-type endopeptidase activity"/>
    <property type="evidence" value="ECO:0007669"/>
    <property type="project" value="InterPro"/>
</dbReference>
<reference evidence="9 10" key="1">
    <citation type="journal article" date="2008" name="Nature">
        <title>The genome of the choanoflagellate Monosiga brevicollis and the origin of metazoans.</title>
        <authorList>
            <consortium name="JGI Sequencing"/>
            <person name="King N."/>
            <person name="Westbrook M.J."/>
            <person name="Young S.L."/>
            <person name="Kuo A."/>
            <person name="Abedin M."/>
            <person name="Chapman J."/>
            <person name="Fairclough S."/>
            <person name="Hellsten U."/>
            <person name="Isogai Y."/>
            <person name="Letunic I."/>
            <person name="Marr M."/>
            <person name="Pincus D."/>
            <person name="Putnam N."/>
            <person name="Rokas A."/>
            <person name="Wright K.J."/>
            <person name="Zuzow R."/>
            <person name="Dirks W."/>
            <person name="Good M."/>
            <person name="Goodstein D."/>
            <person name="Lemons D."/>
            <person name="Li W."/>
            <person name="Lyons J.B."/>
            <person name="Morris A."/>
            <person name="Nichols S."/>
            <person name="Richter D.J."/>
            <person name="Salamov A."/>
            <person name="Bork P."/>
            <person name="Lim W.A."/>
            <person name="Manning G."/>
            <person name="Miller W.T."/>
            <person name="McGinnis W."/>
            <person name="Shapiro H."/>
            <person name="Tjian R."/>
            <person name="Grigoriev I.V."/>
            <person name="Rokhsar D."/>
        </authorList>
    </citation>
    <scope>NUCLEOTIDE SEQUENCE [LARGE SCALE GENOMIC DNA]</scope>
    <source>
        <strain evidence="10">MX1 / ATCC 50154</strain>
    </source>
</reference>